<feature type="domain" description="Major facilitator superfamily (MFS) profile" evidence="7">
    <location>
        <begin position="30"/>
        <end position="477"/>
    </location>
</feature>
<feature type="transmembrane region" description="Helical" evidence="6">
    <location>
        <begin position="154"/>
        <end position="177"/>
    </location>
</feature>
<keyword evidence="2 6" id="KW-0812">Transmembrane</keyword>
<dbReference type="Pfam" id="PF07690">
    <property type="entry name" value="MFS_1"/>
    <property type="match status" value="1"/>
</dbReference>
<evidence type="ECO:0000313" key="8">
    <source>
        <dbReference type="EMBL" id="NYJ35625.1"/>
    </source>
</evidence>
<sequence>MTTRTTRIPAEGERPAPSAHTEPPRLRGRGLLALLVGGFLANYTFSSVNVAVPFIARDLDATPAQLGLVMGVYATCFAVLLIIGGRLGDGYGRGRLFVVGLLAYTVTSVAAGLVGGVWWLIAIRGAQGLAAALMVPQVLATIQATTRGPARLRAVALFVATSGVGTAAGQVIGGVLLTLDVAGTGWRSVFWFGAVVALAVLPATPALPRTGGDRRGGTDAVGGAVLAVALLAFLVPVTIGPEDGWPPWTIASLVLSAAAFPGFWWWERRREHGGGSPLVPTSVLGHRSVRLGLVMACVFFAGYGAFMYVFALTSQGGLHQSPLVAGLTLLPFAVAFIGVSMGLGVVRRWLGSSVMVVGAAGQITALLMVAAVVVLGRPDPSQWLLQPSLVLLGATQAMMFSPLVNVVMEGVPRAVAGLSGGLFSTVQQAALALGVALYGGVYTAAAPELSLTGAFGVCLAIQATTSVAFGAMALRLRALGRPG</sequence>
<name>A0A7Z0JBM7_9ACTN</name>
<feature type="transmembrane region" description="Helical" evidence="6">
    <location>
        <begin position="420"/>
        <end position="441"/>
    </location>
</feature>
<dbReference type="RefSeq" id="WP_179824900.1">
    <property type="nucleotide sequence ID" value="NZ_JACCFS010000001.1"/>
</dbReference>
<feature type="transmembrane region" description="Helical" evidence="6">
    <location>
        <begin position="220"/>
        <end position="239"/>
    </location>
</feature>
<feature type="transmembrane region" description="Helical" evidence="6">
    <location>
        <begin position="189"/>
        <end position="208"/>
    </location>
</feature>
<feature type="transmembrane region" description="Helical" evidence="6">
    <location>
        <begin position="388"/>
        <end position="408"/>
    </location>
</feature>
<gene>
    <name evidence="8" type="ORF">HNR10_003506</name>
</gene>
<dbReference type="InterPro" id="IPR020846">
    <property type="entry name" value="MFS_dom"/>
</dbReference>
<comment type="caution">
    <text evidence="8">The sequence shown here is derived from an EMBL/GenBank/DDBJ whole genome shotgun (WGS) entry which is preliminary data.</text>
</comment>
<dbReference type="PANTHER" id="PTHR42718:SF39">
    <property type="entry name" value="ACTINORHODIN TRANSPORTER-RELATED"/>
    <property type="match status" value="1"/>
</dbReference>
<feature type="transmembrane region" description="Helical" evidence="6">
    <location>
        <begin position="31"/>
        <end position="52"/>
    </location>
</feature>
<evidence type="ECO:0000256" key="4">
    <source>
        <dbReference type="ARBA" id="ARBA00023136"/>
    </source>
</evidence>
<dbReference type="CDD" id="cd17321">
    <property type="entry name" value="MFS_MMR_MDR_like"/>
    <property type="match status" value="1"/>
</dbReference>
<dbReference type="GO" id="GO:0005886">
    <property type="term" value="C:plasma membrane"/>
    <property type="evidence" value="ECO:0007669"/>
    <property type="project" value="UniProtKB-SubCell"/>
</dbReference>
<dbReference type="AlphaFoldDB" id="A0A7Z0JBM7"/>
<feature type="region of interest" description="Disordered" evidence="5">
    <location>
        <begin position="1"/>
        <end position="24"/>
    </location>
</feature>
<reference evidence="8 9" key="1">
    <citation type="submission" date="2020-07" db="EMBL/GenBank/DDBJ databases">
        <title>Sequencing the genomes of 1000 actinobacteria strains.</title>
        <authorList>
            <person name="Klenk H.-P."/>
        </authorList>
    </citation>
    <scope>NUCLEOTIDE SEQUENCE [LARGE SCALE GENOMIC DNA]</scope>
    <source>
        <strain evidence="8 9">DSM 44442</strain>
    </source>
</reference>
<keyword evidence="3 6" id="KW-1133">Transmembrane helix</keyword>
<evidence type="ECO:0000256" key="6">
    <source>
        <dbReference type="SAM" id="Phobius"/>
    </source>
</evidence>
<dbReference type="PANTHER" id="PTHR42718">
    <property type="entry name" value="MAJOR FACILITATOR SUPERFAMILY MULTIDRUG TRANSPORTER MFSC"/>
    <property type="match status" value="1"/>
</dbReference>
<dbReference type="InterPro" id="IPR011701">
    <property type="entry name" value="MFS"/>
</dbReference>
<feature type="transmembrane region" description="Helical" evidence="6">
    <location>
        <begin position="291"/>
        <end position="311"/>
    </location>
</feature>
<dbReference type="GO" id="GO:0022857">
    <property type="term" value="F:transmembrane transporter activity"/>
    <property type="evidence" value="ECO:0007669"/>
    <property type="project" value="InterPro"/>
</dbReference>
<dbReference type="PROSITE" id="PS50850">
    <property type="entry name" value="MFS"/>
    <property type="match status" value="1"/>
</dbReference>
<feature type="transmembrane region" description="Helical" evidence="6">
    <location>
        <begin position="96"/>
        <end position="119"/>
    </location>
</feature>
<feature type="transmembrane region" description="Helical" evidence="6">
    <location>
        <begin position="453"/>
        <end position="474"/>
    </location>
</feature>
<feature type="transmembrane region" description="Helical" evidence="6">
    <location>
        <begin position="323"/>
        <end position="346"/>
    </location>
</feature>
<dbReference type="SUPFAM" id="SSF103473">
    <property type="entry name" value="MFS general substrate transporter"/>
    <property type="match status" value="1"/>
</dbReference>
<evidence type="ECO:0000256" key="5">
    <source>
        <dbReference type="SAM" id="MobiDB-lite"/>
    </source>
</evidence>
<protein>
    <submittedName>
        <fullName evidence="8">MFS family permease</fullName>
    </submittedName>
</protein>
<evidence type="ECO:0000256" key="1">
    <source>
        <dbReference type="ARBA" id="ARBA00004651"/>
    </source>
</evidence>
<feature type="transmembrane region" description="Helical" evidence="6">
    <location>
        <begin position="245"/>
        <end position="266"/>
    </location>
</feature>
<feature type="transmembrane region" description="Helical" evidence="6">
    <location>
        <begin position="125"/>
        <end position="142"/>
    </location>
</feature>
<evidence type="ECO:0000256" key="2">
    <source>
        <dbReference type="ARBA" id="ARBA00022692"/>
    </source>
</evidence>
<feature type="transmembrane region" description="Helical" evidence="6">
    <location>
        <begin position="64"/>
        <end position="84"/>
    </location>
</feature>
<dbReference type="InterPro" id="IPR036259">
    <property type="entry name" value="MFS_trans_sf"/>
</dbReference>
<keyword evidence="9" id="KW-1185">Reference proteome</keyword>
<dbReference type="Proteomes" id="UP000572051">
    <property type="component" value="Unassembled WGS sequence"/>
</dbReference>
<dbReference type="EMBL" id="JACCFS010000001">
    <property type="protein sequence ID" value="NYJ35625.1"/>
    <property type="molecule type" value="Genomic_DNA"/>
</dbReference>
<evidence type="ECO:0000256" key="3">
    <source>
        <dbReference type="ARBA" id="ARBA00022989"/>
    </source>
</evidence>
<dbReference type="Gene3D" id="1.20.1250.20">
    <property type="entry name" value="MFS general substrate transporter like domains"/>
    <property type="match status" value="2"/>
</dbReference>
<proteinExistence type="predicted"/>
<accession>A0A7Z0JBM7</accession>
<evidence type="ECO:0000313" key="9">
    <source>
        <dbReference type="Proteomes" id="UP000572051"/>
    </source>
</evidence>
<organism evidence="8 9">
    <name type="scientific">Nocardiopsis aegyptia</name>
    <dbReference type="NCBI Taxonomy" id="220378"/>
    <lineage>
        <taxon>Bacteria</taxon>
        <taxon>Bacillati</taxon>
        <taxon>Actinomycetota</taxon>
        <taxon>Actinomycetes</taxon>
        <taxon>Streptosporangiales</taxon>
        <taxon>Nocardiopsidaceae</taxon>
        <taxon>Nocardiopsis</taxon>
    </lineage>
</organism>
<comment type="subcellular location">
    <subcellularLocation>
        <location evidence="1">Cell membrane</location>
        <topology evidence="1">Multi-pass membrane protein</topology>
    </subcellularLocation>
</comment>
<evidence type="ECO:0000259" key="7">
    <source>
        <dbReference type="PROSITE" id="PS50850"/>
    </source>
</evidence>
<keyword evidence="4 6" id="KW-0472">Membrane</keyword>
<feature type="transmembrane region" description="Helical" evidence="6">
    <location>
        <begin position="353"/>
        <end position="376"/>
    </location>
</feature>